<dbReference type="InterPro" id="IPR042099">
    <property type="entry name" value="ANL_N_sf"/>
</dbReference>
<dbReference type="Gene3D" id="3.30.300.30">
    <property type="match status" value="1"/>
</dbReference>
<evidence type="ECO:0000256" key="1">
    <source>
        <dbReference type="ARBA" id="ARBA00006432"/>
    </source>
</evidence>
<evidence type="ECO:0000259" key="2">
    <source>
        <dbReference type="Pfam" id="PF00501"/>
    </source>
</evidence>
<dbReference type="PANTHER" id="PTHR43201:SF8">
    <property type="entry name" value="ACYL-COA SYNTHETASE FAMILY MEMBER 3"/>
    <property type="match status" value="1"/>
</dbReference>
<evidence type="ECO:0000313" key="4">
    <source>
        <dbReference type="Proteomes" id="UP000030101"/>
    </source>
</evidence>
<proteinExistence type="inferred from homology"/>
<gene>
    <name evidence="3" type="ORF">HQ43_05655</name>
</gene>
<protein>
    <recommendedName>
        <fullName evidence="2">AMP-dependent synthetase/ligase domain-containing protein</fullName>
    </recommendedName>
</protein>
<dbReference type="InterPro" id="IPR000873">
    <property type="entry name" value="AMP-dep_synth/lig_dom"/>
</dbReference>
<dbReference type="Gene3D" id="3.40.50.12780">
    <property type="entry name" value="N-terminal domain of ligase-like"/>
    <property type="match status" value="1"/>
</dbReference>
<dbReference type="InterPro" id="IPR045851">
    <property type="entry name" value="AMP-bd_C_sf"/>
</dbReference>
<comment type="similarity">
    <text evidence="1">Belongs to the ATP-dependent AMP-binding enzyme family.</text>
</comment>
<dbReference type="EMBL" id="JQZV01000013">
    <property type="protein sequence ID" value="KGN91601.1"/>
    <property type="molecule type" value="Genomic_DNA"/>
</dbReference>
<dbReference type="Proteomes" id="UP000030101">
    <property type="component" value="Unassembled WGS sequence"/>
</dbReference>
<sequence length="355" mass="39196">MKPDRDTASTNISVLCRNSEEEKKLKGELDAFLDEWYSPSPLIALHTSGSTGTPKTILAEKEKMRRSARLTLETFALSPGTTAFCAMSLSYIAAKMMVVRAIEGSLKLILSPASAHPLAMDALPDMDFAAMVPLQVEKSMENRLEKERLSNIKTLIIGGASIYSELEEQLMQLPGRIYATYGMTETFSHIAIRRINGTERSLSFTPLKNISISLSANDAITINDPHLCDTPIITNDKGVLFPDGTFRILGRLDNVINSAGIKLQPEELEQKLSPVIPVPFLLTSVPHPLWGEALVIILEGEITPDILSRNIAKRLETKERPKYFQLVSSLPKTESGKVVRRACEDLSALTPLSYE</sequence>
<evidence type="ECO:0000313" key="3">
    <source>
        <dbReference type="EMBL" id="KGN91601.1"/>
    </source>
</evidence>
<reference evidence="3 4" key="1">
    <citation type="submission" date="2014-08" db="EMBL/GenBank/DDBJ databases">
        <title>Porphyromonas canoris strain:OH2762 Genome sequencing.</title>
        <authorList>
            <person name="Wallis C."/>
            <person name="Deusch O."/>
            <person name="O'Flynn C."/>
            <person name="Davis I."/>
            <person name="Jospin G."/>
            <person name="Darling A.E."/>
            <person name="Coil D.A."/>
            <person name="Alexiev A."/>
            <person name="Horsfall A."/>
            <person name="Kirkwood N."/>
            <person name="Harris S."/>
            <person name="Eisen J.A."/>
        </authorList>
    </citation>
    <scope>NUCLEOTIDE SEQUENCE [LARGE SCALE GENOMIC DNA]</scope>
    <source>
        <strain evidence="4">COT-108 OH2762</strain>
    </source>
</reference>
<organism evidence="3 4">
    <name type="scientific">Porphyromonas canoris</name>
    <dbReference type="NCBI Taxonomy" id="36875"/>
    <lineage>
        <taxon>Bacteria</taxon>
        <taxon>Pseudomonadati</taxon>
        <taxon>Bacteroidota</taxon>
        <taxon>Bacteroidia</taxon>
        <taxon>Bacteroidales</taxon>
        <taxon>Porphyromonadaceae</taxon>
        <taxon>Porphyromonas</taxon>
    </lineage>
</organism>
<dbReference type="SUPFAM" id="SSF56801">
    <property type="entry name" value="Acetyl-CoA synthetase-like"/>
    <property type="match status" value="1"/>
</dbReference>
<keyword evidence="4" id="KW-1185">Reference proteome</keyword>
<name>A0ABR4XIS3_9PORP</name>
<dbReference type="Pfam" id="PF00501">
    <property type="entry name" value="AMP-binding"/>
    <property type="match status" value="1"/>
</dbReference>
<accession>A0ABR4XIS3</accession>
<comment type="caution">
    <text evidence="3">The sequence shown here is derived from an EMBL/GenBank/DDBJ whole genome shotgun (WGS) entry which is preliminary data.</text>
</comment>
<feature type="domain" description="AMP-dependent synthetase/ligase" evidence="2">
    <location>
        <begin position="40"/>
        <end position="195"/>
    </location>
</feature>
<dbReference type="PANTHER" id="PTHR43201">
    <property type="entry name" value="ACYL-COA SYNTHETASE"/>
    <property type="match status" value="1"/>
</dbReference>